<keyword evidence="9" id="KW-1185">Reference proteome</keyword>
<keyword evidence="5" id="KW-0472">Membrane</keyword>
<evidence type="ECO:0000256" key="5">
    <source>
        <dbReference type="ARBA" id="ARBA00023136"/>
    </source>
</evidence>
<dbReference type="PANTHER" id="PTHR23292:SF14">
    <property type="entry name" value="FI16615P1-RELATED"/>
    <property type="match status" value="1"/>
</dbReference>
<dbReference type="GO" id="GO:0016020">
    <property type="term" value="C:membrane"/>
    <property type="evidence" value="ECO:0007669"/>
    <property type="project" value="UniProtKB-SubCell"/>
</dbReference>
<evidence type="ECO:0000256" key="6">
    <source>
        <dbReference type="SAM" id="MobiDB-lite"/>
    </source>
</evidence>
<feature type="non-terminal residue" evidence="8">
    <location>
        <position position="253"/>
    </location>
</feature>
<feature type="domain" description="LITAF" evidence="7">
    <location>
        <begin position="136"/>
        <end position="222"/>
    </location>
</feature>
<feature type="region of interest" description="Disordered" evidence="6">
    <location>
        <begin position="52"/>
        <end position="89"/>
    </location>
</feature>
<dbReference type="PANTHER" id="PTHR23292">
    <property type="entry name" value="LIPOPOLYSACCHARIDE-INDUCED TUMOR NECROSIS FACTOR-ALPHA FACTOR"/>
    <property type="match status" value="1"/>
</dbReference>
<protein>
    <recommendedName>
        <fullName evidence="7">LITAF domain-containing protein</fullName>
    </recommendedName>
</protein>
<dbReference type="EMBL" id="JAPZBT010000002">
    <property type="protein sequence ID" value="KAJ5371929.1"/>
    <property type="molecule type" value="Genomic_DNA"/>
</dbReference>
<keyword evidence="3" id="KW-0479">Metal-binding</keyword>
<dbReference type="AlphaFoldDB" id="A0A9W9S772"/>
<dbReference type="InterPro" id="IPR037519">
    <property type="entry name" value="LITAF_fam"/>
</dbReference>
<dbReference type="RefSeq" id="XP_056577915.1">
    <property type="nucleotide sequence ID" value="XM_056721665.1"/>
</dbReference>
<dbReference type="SMART" id="SM00714">
    <property type="entry name" value="LITAF"/>
    <property type="match status" value="1"/>
</dbReference>
<evidence type="ECO:0000259" key="7">
    <source>
        <dbReference type="PROSITE" id="PS51837"/>
    </source>
</evidence>
<dbReference type="PROSITE" id="PS51837">
    <property type="entry name" value="LITAF"/>
    <property type="match status" value="1"/>
</dbReference>
<dbReference type="Proteomes" id="UP001147752">
    <property type="component" value="Unassembled WGS sequence"/>
</dbReference>
<comment type="caution">
    <text evidence="8">The sequence shown here is derived from an EMBL/GenBank/DDBJ whole genome shotgun (WGS) entry which is preliminary data.</text>
</comment>
<comment type="subcellular location">
    <subcellularLocation>
        <location evidence="1">Membrane</location>
        <topology evidence="1">Peripheral membrane protein</topology>
    </subcellularLocation>
</comment>
<gene>
    <name evidence="8" type="ORF">N7517_003935</name>
</gene>
<keyword evidence="4" id="KW-0862">Zinc</keyword>
<dbReference type="InterPro" id="IPR006629">
    <property type="entry name" value="LITAF"/>
</dbReference>
<dbReference type="GeneID" id="81460848"/>
<evidence type="ECO:0000313" key="8">
    <source>
        <dbReference type="EMBL" id="KAJ5371929.1"/>
    </source>
</evidence>
<reference evidence="8" key="2">
    <citation type="journal article" date="2023" name="IMA Fungus">
        <title>Comparative genomic study of the Penicillium genus elucidates a diverse pangenome and 15 lateral gene transfer events.</title>
        <authorList>
            <person name="Petersen C."/>
            <person name="Sorensen T."/>
            <person name="Nielsen M.R."/>
            <person name="Sondergaard T.E."/>
            <person name="Sorensen J.L."/>
            <person name="Fitzpatrick D.A."/>
            <person name="Frisvad J.C."/>
            <person name="Nielsen K.L."/>
        </authorList>
    </citation>
    <scope>NUCLEOTIDE SEQUENCE</scope>
    <source>
        <strain evidence="8">IBT 3081</strain>
    </source>
</reference>
<dbReference type="GO" id="GO:0008270">
    <property type="term" value="F:zinc ion binding"/>
    <property type="evidence" value="ECO:0007669"/>
    <property type="project" value="TreeGrafter"/>
</dbReference>
<evidence type="ECO:0000313" key="9">
    <source>
        <dbReference type="Proteomes" id="UP001147752"/>
    </source>
</evidence>
<sequence>RSCTHQSLLFVTYQATDGLPIMEHNKESTLPIPTAMAAEPVTDPAVELASVTKTAPEDSTSSPTALLTVSPTLPEATPTPEPTTERSLPVSDPMAIIPAEIGPPPQYDDHKRDAITTPAPAVTSSQINEKGTPPGVQVPVAQRVIALAQLGEEPGRISCPFCFHEVQTRVNKESTSSTTMAAACCCLFGGICCAFLPFCMEMCHDSHHFCTNCGVQVAIHPHEGPVQQFGPDSPGAIIRAPGRIQPPQAVMKN</sequence>
<reference evidence="8" key="1">
    <citation type="submission" date="2022-12" db="EMBL/GenBank/DDBJ databases">
        <authorList>
            <person name="Petersen C."/>
        </authorList>
    </citation>
    <scope>NUCLEOTIDE SEQUENCE</scope>
    <source>
        <strain evidence="8">IBT 3081</strain>
    </source>
</reference>
<evidence type="ECO:0000256" key="2">
    <source>
        <dbReference type="ARBA" id="ARBA00005975"/>
    </source>
</evidence>
<dbReference type="Pfam" id="PF10601">
    <property type="entry name" value="zf-LITAF-like"/>
    <property type="match status" value="1"/>
</dbReference>
<evidence type="ECO:0000256" key="1">
    <source>
        <dbReference type="ARBA" id="ARBA00004170"/>
    </source>
</evidence>
<dbReference type="OrthoDB" id="5599753at2759"/>
<feature type="compositionally biased region" description="Polar residues" evidence="6">
    <location>
        <begin position="52"/>
        <end position="70"/>
    </location>
</feature>
<name>A0A9W9S772_9EURO</name>
<proteinExistence type="inferred from homology"/>
<evidence type="ECO:0000256" key="3">
    <source>
        <dbReference type="ARBA" id="ARBA00022723"/>
    </source>
</evidence>
<accession>A0A9W9S772</accession>
<comment type="similarity">
    <text evidence="2">Belongs to the CDIP1/LITAF family.</text>
</comment>
<evidence type="ECO:0000256" key="4">
    <source>
        <dbReference type="ARBA" id="ARBA00022833"/>
    </source>
</evidence>
<organism evidence="8 9">
    <name type="scientific">Penicillium concentricum</name>
    <dbReference type="NCBI Taxonomy" id="293559"/>
    <lineage>
        <taxon>Eukaryota</taxon>
        <taxon>Fungi</taxon>
        <taxon>Dikarya</taxon>
        <taxon>Ascomycota</taxon>
        <taxon>Pezizomycotina</taxon>
        <taxon>Eurotiomycetes</taxon>
        <taxon>Eurotiomycetidae</taxon>
        <taxon>Eurotiales</taxon>
        <taxon>Aspergillaceae</taxon>
        <taxon>Penicillium</taxon>
    </lineage>
</organism>